<feature type="region of interest" description="Disordered" evidence="4">
    <location>
        <begin position="293"/>
        <end position="322"/>
    </location>
</feature>
<feature type="region of interest" description="Disordered" evidence="4">
    <location>
        <begin position="189"/>
        <end position="211"/>
    </location>
</feature>
<keyword evidence="1" id="KW-0677">Repeat</keyword>
<feature type="region of interest" description="Disordered" evidence="4">
    <location>
        <begin position="1"/>
        <end position="92"/>
    </location>
</feature>
<accession>A0A7S1S211</accession>
<feature type="compositionally biased region" description="Basic and acidic residues" evidence="4">
    <location>
        <begin position="294"/>
        <end position="306"/>
    </location>
</feature>
<keyword evidence="2 3" id="KW-0694">RNA-binding</keyword>
<dbReference type="SUPFAM" id="SSF54928">
    <property type="entry name" value="RNA-binding domain, RBD"/>
    <property type="match status" value="2"/>
</dbReference>
<sequence>MGLTPKAFRQKQLAEKSKNKAVNKDPLTKPEVKTDDFPSKVTLKKRMKQRLDEGEEGIEEALQEVKGDATRKKRARKALDDEGKPKATKRQKKIAAFESRVAARGSETPEATKSREVYVGNLPLVLKEDQLRAHFSGCGEIAELRVAMRNSDKKSRGFGFIAFKDQASCEAALKLNGLPFDGRDLKVGRTTSADAAPRKTNPTKKKDKKGNPAFEVMFGNLPFSAEKKAIRRKAKECGPADRIFMPHKTEGKFKGQHKGLAFVTYKTEESFQKALTLNGTVWKGVTIRAIKNGTEVKTEKAKKDEAMEGEDDDEEDEEEEEE</sequence>
<evidence type="ECO:0000256" key="4">
    <source>
        <dbReference type="SAM" id="MobiDB-lite"/>
    </source>
</evidence>
<feature type="compositionally biased region" description="Acidic residues" evidence="4">
    <location>
        <begin position="307"/>
        <end position="322"/>
    </location>
</feature>
<evidence type="ECO:0000256" key="1">
    <source>
        <dbReference type="ARBA" id="ARBA00022737"/>
    </source>
</evidence>
<name>A0A7S1S211_ALECA</name>
<dbReference type="PANTHER" id="PTHR23236">
    <property type="entry name" value="EUKARYOTIC TRANSLATION INITIATION FACTOR 4B/4H"/>
    <property type="match status" value="1"/>
</dbReference>
<organism evidence="6">
    <name type="scientific">Alexandrium catenella</name>
    <name type="common">Red tide dinoflagellate</name>
    <name type="synonym">Gonyaulax catenella</name>
    <dbReference type="NCBI Taxonomy" id="2925"/>
    <lineage>
        <taxon>Eukaryota</taxon>
        <taxon>Sar</taxon>
        <taxon>Alveolata</taxon>
        <taxon>Dinophyceae</taxon>
        <taxon>Gonyaulacales</taxon>
        <taxon>Pyrocystaceae</taxon>
        <taxon>Alexandrium</taxon>
    </lineage>
</organism>
<proteinExistence type="predicted"/>
<evidence type="ECO:0000259" key="5">
    <source>
        <dbReference type="PROSITE" id="PS50102"/>
    </source>
</evidence>
<feature type="domain" description="RRM" evidence="5">
    <location>
        <begin position="214"/>
        <end position="303"/>
    </location>
</feature>
<dbReference type="Gene3D" id="3.30.70.330">
    <property type="match status" value="2"/>
</dbReference>
<evidence type="ECO:0000256" key="3">
    <source>
        <dbReference type="PROSITE-ProRule" id="PRU00176"/>
    </source>
</evidence>
<evidence type="ECO:0000256" key="2">
    <source>
        <dbReference type="ARBA" id="ARBA00022884"/>
    </source>
</evidence>
<dbReference type="InterPro" id="IPR012677">
    <property type="entry name" value="Nucleotide-bd_a/b_plait_sf"/>
</dbReference>
<feature type="domain" description="RRM" evidence="5">
    <location>
        <begin position="115"/>
        <end position="192"/>
    </location>
</feature>
<feature type="compositionally biased region" description="Basic and acidic residues" evidence="4">
    <location>
        <begin position="12"/>
        <end position="38"/>
    </location>
</feature>
<protein>
    <recommendedName>
        <fullName evidence="5">RRM domain-containing protein</fullName>
    </recommendedName>
</protein>
<dbReference type="InterPro" id="IPR035979">
    <property type="entry name" value="RBD_domain_sf"/>
</dbReference>
<dbReference type="EMBL" id="HBGE01099354">
    <property type="protein sequence ID" value="CAD9182378.1"/>
    <property type="molecule type" value="Transcribed_RNA"/>
</dbReference>
<reference evidence="6" key="1">
    <citation type="submission" date="2021-01" db="EMBL/GenBank/DDBJ databases">
        <authorList>
            <person name="Corre E."/>
            <person name="Pelletier E."/>
            <person name="Niang G."/>
            <person name="Scheremetjew M."/>
            <person name="Finn R."/>
            <person name="Kale V."/>
            <person name="Holt S."/>
            <person name="Cochrane G."/>
            <person name="Meng A."/>
            <person name="Brown T."/>
            <person name="Cohen L."/>
        </authorList>
    </citation>
    <scope>NUCLEOTIDE SEQUENCE</scope>
    <source>
        <strain evidence="6">OF101</strain>
    </source>
</reference>
<dbReference type="PANTHER" id="PTHR23236:SF119">
    <property type="entry name" value="NUCLEAR RNA-BINDING PROTEIN SART-3"/>
    <property type="match status" value="1"/>
</dbReference>
<dbReference type="AlphaFoldDB" id="A0A7S1S211"/>
<feature type="compositionally biased region" description="Acidic residues" evidence="4">
    <location>
        <begin position="53"/>
        <end position="62"/>
    </location>
</feature>
<dbReference type="PROSITE" id="PS50102">
    <property type="entry name" value="RRM"/>
    <property type="match status" value="2"/>
</dbReference>
<gene>
    <name evidence="6" type="ORF">ACAT0790_LOCUS59150</name>
</gene>
<dbReference type="InterPro" id="IPR000504">
    <property type="entry name" value="RRM_dom"/>
</dbReference>
<dbReference type="Pfam" id="PF00076">
    <property type="entry name" value="RRM_1"/>
    <property type="match status" value="2"/>
</dbReference>
<dbReference type="GO" id="GO:0003723">
    <property type="term" value="F:RNA binding"/>
    <property type="evidence" value="ECO:0007669"/>
    <property type="project" value="UniProtKB-UniRule"/>
</dbReference>
<dbReference type="CDD" id="cd00590">
    <property type="entry name" value="RRM_SF"/>
    <property type="match status" value="1"/>
</dbReference>
<evidence type="ECO:0000313" key="6">
    <source>
        <dbReference type="EMBL" id="CAD9182378.1"/>
    </source>
</evidence>
<dbReference type="SMART" id="SM00360">
    <property type="entry name" value="RRM"/>
    <property type="match status" value="2"/>
</dbReference>